<dbReference type="SUPFAM" id="SSF88723">
    <property type="entry name" value="PIN domain-like"/>
    <property type="match status" value="1"/>
</dbReference>
<dbReference type="GO" id="GO:0000287">
    <property type="term" value="F:magnesium ion binding"/>
    <property type="evidence" value="ECO:0007669"/>
    <property type="project" value="UniProtKB-UniRule"/>
</dbReference>
<dbReference type="Pfam" id="PF01850">
    <property type="entry name" value="PIN"/>
    <property type="match status" value="1"/>
</dbReference>
<comment type="caution">
    <text evidence="7">The sequence shown here is derived from an EMBL/GenBank/DDBJ whole genome shotgun (WGS) entry which is preliminary data.</text>
</comment>
<feature type="binding site" evidence="5">
    <location>
        <position position="101"/>
    </location>
    <ligand>
        <name>Mg(2+)</name>
        <dbReference type="ChEBI" id="CHEBI:18420"/>
    </ligand>
</feature>
<dbReference type="PANTHER" id="PTHR38826:SF5">
    <property type="entry name" value="RIBONUCLEASE VAPC13"/>
    <property type="match status" value="1"/>
</dbReference>
<keyword evidence="2 5" id="KW-0540">Nuclease</keyword>
<dbReference type="RefSeq" id="WP_058641368.1">
    <property type="nucleotide sequence ID" value="NZ_LDSL01000050.1"/>
</dbReference>
<dbReference type="InterPro" id="IPR052106">
    <property type="entry name" value="PINc/VapC_TA"/>
</dbReference>
<comment type="function">
    <text evidence="5">Toxic component of a toxin-antitoxin (TA) system. An RNase.</text>
</comment>
<protein>
    <recommendedName>
        <fullName evidence="5">Ribonuclease VapC</fullName>
        <shortName evidence="5">RNase VapC</shortName>
        <ecNumber evidence="5">3.1.-.-</ecNumber>
    </recommendedName>
    <alternativeName>
        <fullName evidence="5">Toxin VapC</fullName>
    </alternativeName>
</protein>
<dbReference type="AlphaFoldDB" id="A0A147H0H6"/>
<name>A0A147H0H6_9BURK</name>
<dbReference type="InterPro" id="IPR029060">
    <property type="entry name" value="PIN-like_dom_sf"/>
</dbReference>
<keyword evidence="1 5" id="KW-1277">Toxin-antitoxin system</keyword>
<sequence length="139" mass="15190">MITFFDTNVLVYAVDAGHPVRQKQAIDRLARAVKEGTVALSTQVLQEFYAVTTRKLQPPLSHVDAVYQIEQLSAFQVMGSSAQSVAAALALVDKHRLQWWDALILEAALRAGADVLVSEDGQAGQRFGKLVVENPFSPL</sequence>
<reference evidence="7 8" key="1">
    <citation type="journal article" date="2016" name="Front. Microbiol.">
        <title>Genomic Resource of Rice Seed Associated Bacteria.</title>
        <authorList>
            <person name="Midha S."/>
            <person name="Bansal K."/>
            <person name="Sharma S."/>
            <person name="Kumar N."/>
            <person name="Patil P.P."/>
            <person name="Chaudhry V."/>
            <person name="Patil P.B."/>
        </authorList>
    </citation>
    <scope>NUCLEOTIDE SEQUENCE [LARGE SCALE GENOMIC DNA]</scope>
    <source>
        <strain evidence="7 8">NS331</strain>
    </source>
</reference>
<dbReference type="GO" id="GO:0004540">
    <property type="term" value="F:RNA nuclease activity"/>
    <property type="evidence" value="ECO:0007669"/>
    <property type="project" value="InterPro"/>
</dbReference>
<organism evidence="7 8">
    <name type="scientific">Pseudacidovorax intermedius</name>
    <dbReference type="NCBI Taxonomy" id="433924"/>
    <lineage>
        <taxon>Bacteria</taxon>
        <taxon>Pseudomonadati</taxon>
        <taxon>Pseudomonadota</taxon>
        <taxon>Betaproteobacteria</taxon>
        <taxon>Burkholderiales</taxon>
        <taxon>Comamonadaceae</taxon>
        <taxon>Pseudacidovorax</taxon>
    </lineage>
</organism>
<accession>A0A147H0H6</accession>
<dbReference type="Gene3D" id="3.40.50.1010">
    <property type="entry name" value="5'-nuclease"/>
    <property type="match status" value="1"/>
</dbReference>
<evidence type="ECO:0000256" key="5">
    <source>
        <dbReference type="HAMAP-Rule" id="MF_00265"/>
    </source>
</evidence>
<evidence type="ECO:0000256" key="1">
    <source>
        <dbReference type="ARBA" id="ARBA00022649"/>
    </source>
</evidence>
<keyword evidence="5" id="KW-0460">Magnesium</keyword>
<feature type="binding site" evidence="5">
    <location>
        <position position="6"/>
    </location>
    <ligand>
        <name>Mg(2+)</name>
        <dbReference type="ChEBI" id="CHEBI:18420"/>
    </ligand>
</feature>
<dbReference type="InterPro" id="IPR022907">
    <property type="entry name" value="VapC_family"/>
</dbReference>
<feature type="domain" description="PIN" evidence="6">
    <location>
        <begin position="4"/>
        <end position="121"/>
    </location>
</feature>
<dbReference type="EC" id="3.1.-.-" evidence="5"/>
<proteinExistence type="inferred from homology"/>
<dbReference type="HAMAP" id="MF_00265">
    <property type="entry name" value="VapC_Nob1"/>
    <property type="match status" value="1"/>
</dbReference>
<dbReference type="GO" id="GO:0016787">
    <property type="term" value="F:hydrolase activity"/>
    <property type="evidence" value="ECO:0007669"/>
    <property type="project" value="UniProtKB-KW"/>
</dbReference>
<dbReference type="Proteomes" id="UP000072741">
    <property type="component" value="Unassembled WGS sequence"/>
</dbReference>
<evidence type="ECO:0000313" key="8">
    <source>
        <dbReference type="Proteomes" id="UP000072741"/>
    </source>
</evidence>
<dbReference type="EMBL" id="LDSL01000050">
    <property type="protein sequence ID" value="KTT23328.1"/>
    <property type="molecule type" value="Genomic_DNA"/>
</dbReference>
<evidence type="ECO:0000256" key="2">
    <source>
        <dbReference type="ARBA" id="ARBA00022722"/>
    </source>
</evidence>
<dbReference type="PANTHER" id="PTHR38826">
    <property type="entry name" value="RIBONUCLEASE VAPC13"/>
    <property type="match status" value="1"/>
</dbReference>
<keyword evidence="3 5" id="KW-0479">Metal-binding</keyword>
<evidence type="ECO:0000256" key="4">
    <source>
        <dbReference type="ARBA" id="ARBA00022801"/>
    </source>
</evidence>
<keyword evidence="5" id="KW-0800">Toxin</keyword>
<comment type="similarity">
    <text evidence="5">Belongs to the PINc/VapC protein family.</text>
</comment>
<dbReference type="OrthoDB" id="9792015at2"/>
<comment type="cofactor">
    <cofactor evidence="5">
        <name>Mg(2+)</name>
        <dbReference type="ChEBI" id="CHEBI:18420"/>
    </cofactor>
</comment>
<keyword evidence="8" id="KW-1185">Reference proteome</keyword>
<evidence type="ECO:0000259" key="6">
    <source>
        <dbReference type="Pfam" id="PF01850"/>
    </source>
</evidence>
<gene>
    <name evidence="5" type="primary">vapC</name>
    <name evidence="7" type="ORF">NS331_07435</name>
</gene>
<dbReference type="CDD" id="cd18692">
    <property type="entry name" value="PIN_VapC-like"/>
    <property type="match status" value="1"/>
</dbReference>
<evidence type="ECO:0000313" key="7">
    <source>
        <dbReference type="EMBL" id="KTT23328.1"/>
    </source>
</evidence>
<evidence type="ECO:0000256" key="3">
    <source>
        <dbReference type="ARBA" id="ARBA00022723"/>
    </source>
</evidence>
<keyword evidence="4 5" id="KW-0378">Hydrolase</keyword>
<dbReference type="GO" id="GO:0090729">
    <property type="term" value="F:toxin activity"/>
    <property type="evidence" value="ECO:0007669"/>
    <property type="project" value="UniProtKB-KW"/>
</dbReference>
<dbReference type="InterPro" id="IPR002716">
    <property type="entry name" value="PIN_dom"/>
</dbReference>